<comment type="similarity">
    <text evidence="2">Belongs to the endoribonuclease YbeY family.</text>
</comment>
<evidence type="ECO:0000256" key="6">
    <source>
        <dbReference type="ARBA" id="ARBA00022801"/>
    </source>
</evidence>
<evidence type="ECO:0000313" key="8">
    <source>
        <dbReference type="EMBL" id="PJE73469.1"/>
    </source>
</evidence>
<keyword evidence="6" id="KW-0378">Hydrolase</keyword>
<accession>A0A2M8LA17</accession>
<reference evidence="9" key="1">
    <citation type="submission" date="2017-09" db="EMBL/GenBank/DDBJ databases">
        <title>Depth-based differentiation of microbial function through sediment-hosted aquifers and enrichment of novel symbionts in the deep terrestrial subsurface.</title>
        <authorList>
            <person name="Probst A.J."/>
            <person name="Ladd B."/>
            <person name="Jarett J.K."/>
            <person name="Geller-Mcgrath D.E."/>
            <person name="Sieber C.M.K."/>
            <person name="Emerson J.B."/>
            <person name="Anantharaman K."/>
            <person name="Thomas B.C."/>
            <person name="Malmstrom R."/>
            <person name="Stieglmeier M."/>
            <person name="Klingl A."/>
            <person name="Woyke T."/>
            <person name="Ryan C.M."/>
            <person name="Banfield J.F."/>
        </authorList>
    </citation>
    <scope>NUCLEOTIDE SEQUENCE [LARGE SCALE GENOMIC DNA]</scope>
</reference>
<keyword evidence="4" id="KW-0479">Metal-binding</keyword>
<evidence type="ECO:0000313" key="9">
    <source>
        <dbReference type="Proteomes" id="UP000230959"/>
    </source>
</evidence>
<gene>
    <name evidence="8" type="primary">ybeY</name>
    <name evidence="8" type="ORF">COV02_02485</name>
</gene>
<dbReference type="SUPFAM" id="SSF55486">
    <property type="entry name" value="Metalloproteases ('zincins'), catalytic domain"/>
    <property type="match status" value="1"/>
</dbReference>
<dbReference type="InterPro" id="IPR020549">
    <property type="entry name" value="YbeY_CS"/>
</dbReference>
<dbReference type="PROSITE" id="PS01306">
    <property type="entry name" value="UPF0054"/>
    <property type="match status" value="1"/>
</dbReference>
<dbReference type="GO" id="GO:0004222">
    <property type="term" value="F:metalloendopeptidase activity"/>
    <property type="evidence" value="ECO:0007669"/>
    <property type="project" value="InterPro"/>
</dbReference>
<keyword evidence="5" id="KW-0255">Endonuclease</keyword>
<dbReference type="Gene3D" id="3.40.390.30">
    <property type="entry name" value="Metalloproteases ('zincins'), catalytic domain"/>
    <property type="match status" value="1"/>
</dbReference>
<comment type="cofactor">
    <cofactor evidence="1">
        <name>Zn(2+)</name>
        <dbReference type="ChEBI" id="CHEBI:29105"/>
    </cofactor>
</comment>
<dbReference type="AlphaFoldDB" id="A0A2M8LA17"/>
<protein>
    <submittedName>
        <fullName evidence="8">rRNA maturation RNase YbeY</fullName>
    </submittedName>
</protein>
<evidence type="ECO:0000256" key="4">
    <source>
        <dbReference type="ARBA" id="ARBA00022723"/>
    </source>
</evidence>
<keyword evidence="3" id="KW-0540">Nuclease</keyword>
<dbReference type="GO" id="GO:0046872">
    <property type="term" value="F:metal ion binding"/>
    <property type="evidence" value="ECO:0007669"/>
    <property type="project" value="UniProtKB-KW"/>
</dbReference>
<dbReference type="EMBL" id="PFER01000036">
    <property type="protein sequence ID" value="PJE73469.1"/>
    <property type="molecule type" value="Genomic_DNA"/>
</dbReference>
<dbReference type="InterPro" id="IPR023091">
    <property type="entry name" value="MetalPrtase_cat_dom_sf_prd"/>
</dbReference>
<evidence type="ECO:0000256" key="1">
    <source>
        <dbReference type="ARBA" id="ARBA00001947"/>
    </source>
</evidence>
<evidence type="ECO:0000256" key="7">
    <source>
        <dbReference type="ARBA" id="ARBA00022833"/>
    </source>
</evidence>
<proteinExistence type="inferred from homology"/>
<dbReference type="Pfam" id="PF02130">
    <property type="entry name" value="YbeY"/>
    <property type="match status" value="1"/>
</dbReference>
<sequence length="114" mass="13600">MRKNWLELKEKVLGKNYDLSFFFLPEAKMKQLNSIYRKKDYAANVLSFPYSKSEGEILMNKTYEKKAGEASYLFIHSLLHLQGFSHGKKMEEEEIKLLKKLYPKKWDRIINSFV</sequence>
<keyword evidence="7" id="KW-0862">Zinc</keyword>
<evidence type="ECO:0000256" key="2">
    <source>
        <dbReference type="ARBA" id="ARBA00010875"/>
    </source>
</evidence>
<dbReference type="Proteomes" id="UP000230959">
    <property type="component" value="Unassembled WGS sequence"/>
</dbReference>
<dbReference type="GO" id="GO:0004519">
    <property type="term" value="F:endonuclease activity"/>
    <property type="evidence" value="ECO:0007669"/>
    <property type="project" value="UniProtKB-KW"/>
</dbReference>
<dbReference type="InterPro" id="IPR002036">
    <property type="entry name" value="YbeY"/>
</dbReference>
<evidence type="ECO:0000256" key="3">
    <source>
        <dbReference type="ARBA" id="ARBA00022722"/>
    </source>
</evidence>
<evidence type="ECO:0000256" key="5">
    <source>
        <dbReference type="ARBA" id="ARBA00022759"/>
    </source>
</evidence>
<dbReference type="GO" id="GO:0006364">
    <property type="term" value="P:rRNA processing"/>
    <property type="evidence" value="ECO:0007669"/>
    <property type="project" value="InterPro"/>
</dbReference>
<organism evidence="8 9">
    <name type="scientific">Candidatus Terrybacteria bacterium CG10_big_fil_rev_8_21_14_0_10_41_10</name>
    <dbReference type="NCBI Taxonomy" id="1975026"/>
    <lineage>
        <taxon>Bacteria</taxon>
        <taxon>Candidatus Terryibacteriota</taxon>
    </lineage>
</organism>
<comment type="caution">
    <text evidence="8">The sequence shown here is derived from an EMBL/GenBank/DDBJ whole genome shotgun (WGS) entry which is preliminary data.</text>
</comment>
<name>A0A2M8LA17_9BACT</name>